<dbReference type="AlphaFoldDB" id="A0A1Y0B1Z7"/>
<sequence>MLLEKNKITRELNSEYPGGFLPIRSGFIRQNSQTNLCHVLPRPQSSSLSGLPVAIFFP</sequence>
<dbReference type="EMBL" id="KY774314">
    <property type="protein sequence ID" value="ART31393.1"/>
    <property type="molecule type" value="Genomic_DNA"/>
</dbReference>
<proteinExistence type="predicted"/>
<accession>A0A1Y0B1Z7</accession>
<name>A0A1Y0B1Z7_9LAMI</name>
<gene>
    <name evidence="1" type="ORF">AEK19_MT1180</name>
</gene>
<keyword evidence="1" id="KW-0496">Mitochondrion</keyword>
<organism evidence="1">
    <name type="scientific">Utricularia reniformis</name>
    <dbReference type="NCBI Taxonomy" id="192314"/>
    <lineage>
        <taxon>Eukaryota</taxon>
        <taxon>Viridiplantae</taxon>
        <taxon>Streptophyta</taxon>
        <taxon>Embryophyta</taxon>
        <taxon>Tracheophyta</taxon>
        <taxon>Spermatophyta</taxon>
        <taxon>Magnoliopsida</taxon>
        <taxon>eudicotyledons</taxon>
        <taxon>Gunneridae</taxon>
        <taxon>Pentapetalae</taxon>
        <taxon>asterids</taxon>
        <taxon>lamiids</taxon>
        <taxon>Lamiales</taxon>
        <taxon>Lentibulariaceae</taxon>
        <taxon>Utricularia</taxon>
    </lineage>
</organism>
<protein>
    <submittedName>
        <fullName evidence="1">Uncharacterized protein</fullName>
    </submittedName>
</protein>
<geneLocation type="mitochondrion" evidence="1"/>
<evidence type="ECO:0000313" key="1">
    <source>
        <dbReference type="EMBL" id="ART31393.1"/>
    </source>
</evidence>
<reference evidence="1" key="1">
    <citation type="submission" date="2017-03" db="EMBL/GenBank/DDBJ databases">
        <title>The mitochondrial genome of the carnivorous plant Utricularia reniformis (Lentibulariaceae): structure, comparative analysis and evolutionary landmarks.</title>
        <authorList>
            <person name="Silva S.R."/>
            <person name="Alvarenga D.O."/>
            <person name="Michael T.P."/>
            <person name="Miranda V.F.O."/>
            <person name="Varani A.M."/>
        </authorList>
    </citation>
    <scope>NUCLEOTIDE SEQUENCE</scope>
</reference>